<dbReference type="InterPro" id="IPR051161">
    <property type="entry name" value="Mannose-6P_isomerase_type2"/>
</dbReference>
<evidence type="ECO:0000256" key="4">
    <source>
        <dbReference type="ARBA" id="ARBA00022695"/>
    </source>
</evidence>
<evidence type="ECO:0000256" key="6">
    <source>
        <dbReference type="ARBA" id="ARBA00023134"/>
    </source>
</evidence>
<keyword evidence="3 12" id="KW-0808">Transferase</keyword>
<gene>
    <name evidence="12" type="ordered locus">TKWG_23330</name>
</gene>
<dbReference type="GO" id="GO:0000271">
    <property type="term" value="P:polysaccharide biosynthetic process"/>
    <property type="evidence" value="ECO:0007669"/>
    <property type="project" value="InterPro"/>
</dbReference>
<dbReference type="Gene3D" id="3.90.550.10">
    <property type="entry name" value="Spore Coat Polysaccharide Biosynthesis Protein SpsA, Chain A"/>
    <property type="match status" value="1"/>
</dbReference>
<proteinExistence type="inferred from homology"/>
<dbReference type="FunFam" id="3.90.550.10:FF:000046">
    <property type="entry name" value="Mannose-1-phosphate guanylyltransferase (GDP)"/>
    <property type="match status" value="1"/>
</dbReference>
<keyword evidence="13" id="KW-1185">Reference proteome</keyword>
<dbReference type="Pfam" id="PF01050">
    <property type="entry name" value="MannoseP_isomer"/>
    <property type="match status" value="1"/>
</dbReference>
<dbReference type="InterPro" id="IPR006375">
    <property type="entry name" value="Man1P_GuaTrfase/Man6P_Isoase"/>
</dbReference>
<dbReference type="FunFam" id="2.60.120.10:FF:000032">
    <property type="entry name" value="Mannose-1-phosphate guanylyltransferase/mannose-6-phosphate isomerase"/>
    <property type="match status" value="1"/>
</dbReference>
<dbReference type="InterPro" id="IPR049577">
    <property type="entry name" value="GMPP_N"/>
</dbReference>
<keyword evidence="4 12" id="KW-0548">Nucleotidyltransferase</keyword>
<dbReference type="GO" id="GO:0004475">
    <property type="term" value="F:mannose-1-phosphate guanylyltransferase (GTP) activity"/>
    <property type="evidence" value="ECO:0007669"/>
    <property type="project" value="UniProtKB-EC"/>
</dbReference>
<sequence length="443" mass="49078">MTLAGEHSLLQQTWLRIAELADRPPIVVASEEHRFIVSEHLRQVNVTPSALLLEPCGRNTAPAVAVAALRAFEMGLDPLLLVLPSDHVIASTDQLIAAVKLAADAAEEGELVTFGVKPTHPETGYGYIKRRLGDGIQPVERFVEKPSFSVAQDYVNSGGYVWNSGMFLFKASAYLAELRKYRPDILVFCYEALKQSSVDLDFIRLNRELFEKIPAISVDYAVMEKTAKAVVLDIDAGWSDIGSWDSLWETSHPDANGNVNIGEVISKDCTNMLTLSESRLVATLGLDDLIVVDTVDALLVAHRNRAQDIKQIVADLKKCGHAEATNHRKVYRPWGTYELITKGPKFIVKKIVVKPGASLSMQMHQHRSEHWVVVVGTAQITKDDAVQVLNANESLYIPVGVRHRLANIGDCPLEVIEVQSGEYLEEDDIIRFDDDYGRVGDEV</sequence>
<dbReference type="Proteomes" id="UP000005267">
    <property type="component" value="Chromosome"/>
</dbReference>
<dbReference type="CDD" id="cd02509">
    <property type="entry name" value="GDP-M1P_Guanylyltransferase"/>
    <property type="match status" value="1"/>
</dbReference>
<comment type="similarity">
    <text evidence="1 8">Belongs to the mannose-6-phosphate isomerase type 2 family.</text>
</comment>
<dbReference type="GO" id="GO:0009298">
    <property type="term" value="P:GDP-mannose biosynthetic process"/>
    <property type="evidence" value="ECO:0007669"/>
    <property type="project" value="TreeGrafter"/>
</dbReference>
<dbReference type="NCBIfam" id="TIGR01479">
    <property type="entry name" value="GMP_PMI"/>
    <property type="match status" value="1"/>
</dbReference>
<evidence type="ECO:0000256" key="1">
    <source>
        <dbReference type="ARBA" id="ARBA00006115"/>
    </source>
</evidence>
<dbReference type="InterPro" id="IPR054566">
    <property type="entry name" value="ManC/GMP-like_b-helix"/>
</dbReference>
<accession>I3UGX5</accession>
<evidence type="ECO:0000256" key="5">
    <source>
        <dbReference type="ARBA" id="ARBA00022741"/>
    </source>
</evidence>
<dbReference type="GO" id="GO:0005525">
    <property type="term" value="F:GTP binding"/>
    <property type="evidence" value="ECO:0007669"/>
    <property type="project" value="UniProtKB-KW"/>
</dbReference>
<dbReference type="SUPFAM" id="SSF53448">
    <property type="entry name" value="Nucleotide-diphospho-sugar transferases"/>
    <property type="match status" value="1"/>
</dbReference>
<dbReference type="Gene3D" id="2.60.120.10">
    <property type="entry name" value="Jelly Rolls"/>
    <property type="match status" value="1"/>
</dbReference>
<dbReference type="InterPro" id="IPR029044">
    <property type="entry name" value="Nucleotide-diphossugar_trans"/>
</dbReference>
<dbReference type="InterPro" id="IPR014710">
    <property type="entry name" value="RmlC-like_jellyroll"/>
</dbReference>
<dbReference type="HOGENOM" id="CLU_035527_1_0_4"/>
<evidence type="ECO:0000259" key="11">
    <source>
        <dbReference type="Pfam" id="PF22640"/>
    </source>
</evidence>
<reference evidence="12 13" key="1">
    <citation type="journal article" date="2011" name="J. Bacteriol.">
        <title>Whole-genome shotgun sequencing of the sulfur-oxidizing chemoautotroph Tetrathiobacter kashmirensis.</title>
        <authorList>
            <person name="Ghosh W."/>
            <person name="George A."/>
            <person name="Agarwal A."/>
            <person name="Raj P."/>
            <person name="Alam M."/>
            <person name="Pyne P."/>
            <person name="Das Gupta S.K."/>
        </authorList>
    </citation>
    <scope>NUCLEOTIDE SEQUENCE [LARGE SCALE GENOMIC DNA]</scope>
    <source>
        <strain evidence="12 13">WT001</strain>
    </source>
</reference>
<dbReference type="SUPFAM" id="SSF51182">
    <property type="entry name" value="RmlC-like cupins"/>
    <property type="match status" value="1"/>
</dbReference>
<keyword evidence="5" id="KW-0547">Nucleotide-binding</keyword>
<evidence type="ECO:0000259" key="9">
    <source>
        <dbReference type="Pfam" id="PF00483"/>
    </source>
</evidence>
<dbReference type="CDD" id="cd02213">
    <property type="entry name" value="cupin_PMI_typeII_C"/>
    <property type="match status" value="1"/>
</dbReference>
<dbReference type="Pfam" id="PF22640">
    <property type="entry name" value="ManC_GMP_beta-helix"/>
    <property type="match status" value="1"/>
</dbReference>
<feature type="domain" description="Mannose-6-phosphate isomerase type II C-terminal" evidence="10">
    <location>
        <begin position="321"/>
        <end position="434"/>
    </location>
</feature>
<organism evidence="12 13">
    <name type="scientific">Advenella kashmirensis (strain DSM 17095 / LMG 22695 / WT001)</name>
    <name type="common">Tetrathiobacter kashmirensis</name>
    <dbReference type="NCBI Taxonomy" id="1036672"/>
    <lineage>
        <taxon>Bacteria</taxon>
        <taxon>Pseudomonadati</taxon>
        <taxon>Pseudomonadota</taxon>
        <taxon>Betaproteobacteria</taxon>
        <taxon>Burkholderiales</taxon>
        <taxon>Alcaligenaceae</taxon>
    </lineage>
</organism>
<dbReference type="InterPro" id="IPR005835">
    <property type="entry name" value="NTP_transferase_dom"/>
</dbReference>
<reference evidence="13" key="2">
    <citation type="journal article" date="2013" name="PLoS ONE">
        <title>Genome implosion elicits host-confinement in Alcaligenaceae: evidence from the comparative genomics of Tetrathiobacter kashmirensis, a pathogen in the making.</title>
        <authorList>
            <person name="Ghosh W."/>
            <person name="Alam M."/>
            <person name="Roy C."/>
            <person name="Pyne P."/>
            <person name="George A."/>
            <person name="Chakraborty R."/>
            <person name="Majumder S."/>
            <person name="Agarwal A."/>
            <person name="Chakraborty S."/>
            <person name="Majumdar S."/>
            <person name="Gupta S.K."/>
        </authorList>
    </citation>
    <scope>NUCLEOTIDE SEQUENCE [LARGE SCALE GENOMIC DNA]</scope>
    <source>
        <strain evidence="13">WT001</strain>
    </source>
</reference>
<dbReference type="InterPro" id="IPR011051">
    <property type="entry name" value="RmlC_Cupin_sf"/>
</dbReference>
<evidence type="ECO:0000256" key="3">
    <source>
        <dbReference type="ARBA" id="ARBA00022679"/>
    </source>
</evidence>
<dbReference type="PANTHER" id="PTHR46390">
    <property type="entry name" value="MANNOSE-1-PHOSPHATE GUANYLYLTRANSFERASE"/>
    <property type="match status" value="1"/>
</dbReference>
<dbReference type="STRING" id="1036672.TKWG_23330"/>
<dbReference type="AlphaFoldDB" id="I3UGX5"/>
<feature type="domain" description="MannoseP isomerase/GMP-like beta-helix" evidence="11">
    <location>
        <begin position="262"/>
        <end position="316"/>
    </location>
</feature>
<dbReference type="PANTHER" id="PTHR46390:SF1">
    <property type="entry name" value="MANNOSE-1-PHOSPHATE GUANYLYLTRANSFERASE"/>
    <property type="match status" value="1"/>
</dbReference>
<evidence type="ECO:0000313" key="13">
    <source>
        <dbReference type="Proteomes" id="UP000005267"/>
    </source>
</evidence>
<dbReference type="EC" id="2.7.7.13" evidence="2"/>
<name>I3UGX5_ADVKW</name>
<evidence type="ECO:0000256" key="2">
    <source>
        <dbReference type="ARBA" id="ARBA00012387"/>
    </source>
</evidence>
<evidence type="ECO:0000259" key="10">
    <source>
        <dbReference type="Pfam" id="PF01050"/>
    </source>
</evidence>
<evidence type="ECO:0000256" key="7">
    <source>
        <dbReference type="ARBA" id="ARBA00047343"/>
    </source>
</evidence>
<evidence type="ECO:0000256" key="8">
    <source>
        <dbReference type="RuleBase" id="RU004190"/>
    </source>
</evidence>
<keyword evidence="6" id="KW-0342">GTP-binding</keyword>
<keyword evidence="12" id="KW-0413">Isomerase</keyword>
<feature type="domain" description="Nucleotidyl transferase" evidence="9">
    <location>
        <begin position="4"/>
        <end position="252"/>
    </location>
</feature>
<dbReference type="EMBL" id="CP003555">
    <property type="protein sequence ID" value="AFK64263.1"/>
    <property type="molecule type" value="Genomic_DNA"/>
</dbReference>
<dbReference type="InterPro" id="IPR001538">
    <property type="entry name" value="Man6P_isomerase-2_C"/>
</dbReference>
<protein>
    <recommendedName>
        <fullName evidence="2">mannose-1-phosphate guanylyltransferase</fullName>
        <ecNumber evidence="2">2.7.7.13</ecNumber>
    </recommendedName>
</protein>
<evidence type="ECO:0000313" key="12">
    <source>
        <dbReference type="EMBL" id="AFK64263.1"/>
    </source>
</evidence>
<dbReference type="Pfam" id="PF00483">
    <property type="entry name" value="NTP_transferase"/>
    <property type="match status" value="1"/>
</dbReference>
<dbReference type="KEGG" id="aka:TKWG_23330"/>
<comment type="catalytic activity">
    <reaction evidence="7">
        <text>alpha-D-mannose 1-phosphate + GTP + H(+) = GDP-alpha-D-mannose + diphosphate</text>
        <dbReference type="Rhea" id="RHEA:15229"/>
        <dbReference type="ChEBI" id="CHEBI:15378"/>
        <dbReference type="ChEBI" id="CHEBI:33019"/>
        <dbReference type="ChEBI" id="CHEBI:37565"/>
        <dbReference type="ChEBI" id="CHEBI:57527"/>
        <dbReference type="ChEBI" id="CHEBI:58409"/>
        <dbReference type="EC" id="2.7.7.13"/>
    </reaction>
</comment>
<dbReference type="GO" id="GO:0016853">
    <property type="term" value="F:isomerase activity"/>
    <property type="evidence" value="ECO:0007669"/>
    <property type="project" value="UniProtKB-KW"/>
</dbReference>